<organism evidence="1 2">
    <name type="scientific">Tepidibacillus decaturensis</name>
    <dbReference type="NCBI Taxonomy" id="1413211"/>
    <lineage>
        <taxon>Bacteria</taxon>
        <taxon>Bacillati</taxon>
        <taxon>Bacillota</taxon>
        <taxon>Bacilli</taxon>
        <taxon>Bacillales</taxon>
        <taxon>Bacillaceae</taxon>
        <taxon>Tepidibacillus</taxon>
    </lineage>
</organism>
<evidence type="ECO:0008006" key="3">
    <source>
        <dbReference type="Google" id="ProtNLM"/>
    </source>
</evidence>
<comment type="caution">
    <text evidence="1">The sequence shown here is derived from an EMBL/GenBank/DDBJ whole genome shotgun (WGS) entry which is preliminary data.</text>
</comment>
<dbReference type="OrthoDB" id="2355011at2"/>
<keyword evidence="2" id="KW-1185">Reference proteome</keyword>
<dbReference type="AlphaFoldDB" id="A0A135L1I3"/>
<protein>
    <recommendedName>
        <fullName evidence="3">FeS cluster biogenesis domain-containing protein</fullName>
    </recommendedName>
</protein>
<name>A0A135L1I3_9BACI</name>
<evidence type="ECO:0000313" key="2">
    <source>
        <dbReference type="Proteomes" id="UP000070352"/>
    </source>
</evidence>
<dbReference type="Gene3D" id="2.60.300.12">
    <property type="entry name" value="HesB-like domain"/>
    <property type="match status" value="1"/>
</dbReference>
<reference evidence="1 2" key="1">
    <citation type="submission" date="2016-02" db="EMBL/GenBank/DDBJ databases">
        <title>Draft Genome for Tepidibacillus decaturensis nov. sp. Strain Z9, an Anaerobic, Moderately Thermophilic and Heterotrophic Bacterium from Deep Subsurface of the Illinois Basin, USA.</title>
        <authorList>
            <person name="Dong Y."/>
            <person name="Chang J.Y."/>
            <person name="Sanford R."/>
            <person name="Fouke B.W."/>
        </authorList>
    </citation>
    <scope>NUCLEOTIDE SEQUENCE [LARGE SCALE GENOMIC DNA]</scope>
    <source>
        <strain evidence="1 2">Z9</strain>
    </source>
</reference>
<dbReference type="SUPFAM" id="SSF89360">
    <property type="entry name" value="HesB-like domain"/>
    <property type="match status" value="1"/>
</dbReference>
<accession>A0A135L1I3</accession>
<sequence>MGLALDEPNEEDKVFEYENFKVVVNAKELENIGDVEVDFRDSRWGSGFTVRSTFGSTCS</sequence>
<evidence type="ECO:0000313" key="1">
    <source>
        <dbReference type="EMBL" id="KXG42845.1"/>
    </source>
</evidence>
<gene>
    <name evidence="1" type="ORF">U473_01475</name>
</gene>
<dbReference type="InterPro" id="IPR035903">
    <property type="entry name" value="HesB-like_dom_sf"/>
</dbReference>
<proteinExistence type="predicted"/>
<dbReference type="Proteomes" id="UP000070352">
    <property type="component" value="Unassembled WGS sequence"/>
</dbReference>
<dbReference type="EMBL" id="LSKU01000001">
    <property type="protein sequence ID" value="KXG42845.1"/>
    <property type="molecule type" value="Genomic_DNA"/>
</dbReference>
<dbReference type="STRING" id="1413211.U473_01475"/>